<protein>
    <recommendedName>
        <fullName evidence="3">Ankyrin repeat domain-containing protein</fullName>
    </recommendedName>
</protein>
<organism evidence="1 2">
    <name type="scientific">Culex pipiens pipiens</name>
    <name type="common">Northern house mosquito</name>
    <dbReference type="NCBI Taxonomy" id="38569"/>
    <lineage>
        <taxon>Eukaryota</taxon>
        <taxon>Metazoa</taxon>
        <taxon>Ecdysozoa</taxon>
        <taxon>Arthropoda</taxon>
        <taxon>Hexapoda</taxon>
        <taxon>Insecta</taxon>
        <taxon>Pterygota</taxon>
        <taxon>Neoptera</taxon>
        <taxon>Endopterygota</taxon>
        <taxon>Diptera</taxon>
        <taxon>Nematocera</taxon>
        <taxon>Culicoidea</taxon>
        <taxon>Culicidae</taxon>
        <taxon>Culicinae</taxon>
        <taxon>Culicini</taxon>
        <taxon>Culex</taxon>
        <taxon>Culex</taxon>
    </lineage>
</organism>
<dbReference type="Proteomes" id="UP001562425">
    <property type="component" value="Unassembled WGS sequence"/>
</dbReference>
<accession>A0ABD1DPM2</accession>
<dbReference type="EMBL" id="JBEHCU010004269">
    <property type="protein sequence ID" value="KAL1401703.1"/>
    <property type="molecule type" value="Genomic_DNA"/>
</dbReference>
<dbReference type="SUPFAM" id="SSF48403">
    <property type="entry name" value="Ankyrin repeat"/>
    <property type="match status" value="1"/>
</dbReference>
<keyword evidence="2" id="KW-1185">Reference proteome</keyword>
<dbReference type="InterPro" id="IPR036770">
    <property type="entry name" value="Ankyrin_rpt-contain_sf"/>
</dbReference>
<sequence>MLTLLLEIDFDYVLNYNFQSESLNIPLSGLLSYIEEPNATLVQRLLEKNIDLNVQNSFGQAALQLNTTDVKGMHFAYRQRDWELVEVLIRNGTDPGIENRKGKTPVKELSAVDQELFYFWS</sequence>
<evidence type="ECO:0000313" key="1">
    <source>
        <dbReference type="EMBL" id="KAL1401703.1"/>
    </source>
</evidence>
<name>A0ABD1DPM2_CULPP</name>
<proteinExistence type="predicted"/>
<gene>
    <name evidence="1" type="ORF">pipiens_019988</name>
</gene>
<comment type="caution">
    <text evidence="1">The sequence shown here is derived from an EMBL/GenBank/DDBJ whole genome shotgun (WGS) entry which is preliminary data.</text>
</comment>
<reference evidence="1 2" key="1">
    <citation type="submission" date="2024-05" db="EMBL/GenBank/DDBJ databases">
        <title>Culex pipiens pipiens assembly and annotation.</title>
        <authorList>
            <person name="Alout H."/>
            <person name="Durand T."/>
        </authorList>
    </citation>
    <scope>NUCLEOTIDE SEQUENCE [LARGE SCALE GENOMIC DNA]</scope>
    <source>
        <strain evidence="1">HA-2024</strain>
        <tissue evidence="1">Whole body</tissue>
    </source>
</reference>
<evidence type="ECO:0000313" key="2">
    <source>
        <dbReference type="Proteomes" id="UP001562425"/>
    </source>
</evidence>
<dbReference type="Gene3D" id="1.25.40.20">
    <property type="entry name" value="Ankyrin repeat-containing domain"/>
    <property type="match status" value="1"/>
</dbReference>
<evidence type="ECO:0008006" key="3">
    <source>
        <dbReference type="Google" id="ProtNLM"/>
    </source>
</evidence>
<dbReference type="AlphaFoldDB" id="A0ABD1DPM2"/>